<reference evidence="1" key="1">
    <citation type="submission" date="2020-11" db="EMBL/GenBank/DDBJ databases">
        <authorList>
            <consortium name="DOE Joint Genome Institute"/>
            <person name="Ahrendt S."/>
            <person name="Riley R."/>
            <person name="Andreopoulos W."/>
            <person name="Labutti K."/>
            <person name="Pangilinan J."/>
            <person name="Ruiz-Duenas F.J."/>
            <person name="Barrasa J.M."/>
            <person name="Sanchez-Garcia M."/>
            <person name="Camarero S."/>
            <person name="Miyauchi S."/>
            <person name="Serrano A."/>
            <person name="Linde D."/>
            <person name="Babiker R."/>
            <person name="Drula E."/>
            <person name="Ayuso-Fernandez I."/>
            <person name="Pacheco R."/>
            <person name="Padilla G."/>
            <person name="Ferreira P."/>
            <person name="Barriuso J."/>
            <person name="Kellner H."/>
            <person name="Castanera R."/>
            <person name="Alfaro M."/>
            <person name="Ramirez L."/>
            <person name="Pisabarro A.G."/>
            <person name="Kuo A."/>
            <person name="Tritt A."/>
            <person name="Lipzen A."/>
            <person name="He G."/>
            <person name="Yan M."/>
            <person name="Ng V."/>
            <person name="Cullen D."/>
            <person name="Martin F."/>
            <person name="Rosso M.-N."/>
            <person name="Henrissat B."/>
            <person name="Hibbett D."/>
            <person name="Martinez A.T."/>
            <person name="Grigoriev I.V."/>
        </authorList>
    </citation>
    <scope>NUCLEOTIDE SEQUENCE</scope>
    <source>
        <strain evidence="1">AH 40177</strain>
    </source>
</reference>
<keyword evidence="2" id="KW-1185">Reference proteome</keyword>
<evidence type="ECO:0000313" key="1">
    <source>
        <dbReference type="EMBL" id="KAF9064732.1"/>
    </source>
</evidence>
<evidence type="ECO:0008006" key="3">
    <source>
        <dbReference type="Google" id="ProtNLM"/>
    </source>
</evidence>
<proteinExistence type="predicted"/>
<accession>A0A9P5PK82</accession>
<evidence type="ECO:0000313" key="2">
    <source>
        <dbReference type="Proteomes" id="UP000772434"/>
    </source>
</evidence>
<dbReference type="Proteomes" id="UP000772434">
    <property type="component" value="Unassembled WGS sequence"/>
</dbReference>
<organism evidence="1 2">
    <name type="scientific">Rhodocollybia butyracea</name>
    <dbReference type="NCBI Taxonomy" id="206335"/>
    <lineage>
        <taxon>Eukaryota</taxon>
        <taxon>Fungi</taxon>
        <taxon>Dikarya</taxon>
        <taxon>Basidiomycota</taxon>
        <taxon>Agaricomycotina</taxon>
        <taxon>Agaricomycetes</taxon>
        <taxon>Agaricomycetidae</taxon>
        <taxon>Agaricales</taxon>
        <taxon>Marasmiineae</taxon>
        <taxon>Omphalotaceae</taxon>
        <taxon>Rhodocollybia</taxon>
    </lineage>
</organism>
<dbReference type="OrthoDB" id="3258555at2759"/>
<dbReference type="EMBL" id="JADNRY010000116">
    <property type="protein sequence ID" value="KAF9064732.1"/>
    <property type="molecule type" value="Genomic_DNA"/>
</dbReference>
<comment type="caution">
    <text evidence="1">The sequence shown here is derived from an EMBL/GenBank/DDBJ whole genome shotgun (WGS) entry which is preliminary data.</text>
</comment>
<gene>
    <name evidence="1" type="ORF">BDP27DRAFT_125303</name>
</gene>
<sequence>MKRQKTAEDERTSLVRVTSTLPHFPWEILHLIFLRATVPGTFVVPEYRPRSAWNLNTKTKLQLVSVCRDWYEAGISLLYNDIAIYSMLQLSALVLTLSENPSLAAHVVSLRLATYIPTIHMFLFERLVETSSNVCSNLRRFSFEESFLVMDEDKPLIRPAKIEVPPCIALSTLTHLEIHSSPSIPLYPRL</sequence>
<name>A0A9P5PK82_9AGAR</name>
<dbReference type="AlphaFoldDB" id="A0A9P5PK82"/>
<protein>
    <recommendedName>
        <fullName evidence="3">F-box domain-containing protein</fullName>
    </recommendedName>
</protein>